<dbReference type="InParanoid" id="A0A3P7E1F6"/>
<gene>
    <name evidence="1" type="ORF">WBA_LOCUS3883</name>
</gene>
<reference evidence="1 2" key="1">
    <citation type="submission" date="2018-11" db="EMBL/GenBank/DDBJ databases">
        <authorList>
            <consortium name="Pathogen Informatics"/>
        </authorList>
    </citation>
    <scope>NUCLEOTIDE SEQUENCE [LARGE SCALE GENOMIC DNA]</scope>
</reference>
<evidence type="ECO:0000313" key="1">
    <source>
        <dbReference type="EMBL" id="VDM10497.1"/>
    </source>
</evidence>
<dbReference type="OMA" id="ANMLETD"/>
<evidence type="ECO:0000313" key="2">
    <source>
        <dbReference type="Proteomes" id="UP000270924"/>
    </source>
</evidence>
<keyword evidence="2" id="KW-1185">Reference proteome</keyword>
<dbReference type="AlphaFoldDB" id="A0A3P7E1F6"/>
<name>A0A3P7E1F6_WUCBA</name>
<dbReference type="OrthoDB" id="5834796at2759"/>
<proteinExistence type="predicted"/>
<accession>A0A3P7E1F6</accession>
<sequence length="249" mass="28631">MGSTGSTMIDAIGIPILNLDKNSTSETIRDLIVTLGHAQEIVNFHFMFYCNVSHYVYFKFKNRLQKTWKICGDKMETNGRFLKLWSFKRTRPFVNSKLAVVDATNCTSHQYSEVGGKRPKIRMTVIRIRKLLGFTDPFQGDSTNCISKHQIPYYPNASVMTLKENMPSPEQPGTRPSPATVFLLKQISEANVPEISQFYEKISRDSGNENNRFLNLPAPYHLLPYTPYFRQAPIVPPPTRLHLFYNQFL</sequence>
<protein>
    <submittedName>
        <fullName evidence="1">Uncharacterized protein</fullName>
    </submittedName>
</protein>
<dbReference type="Proteomes" id="UP000270924">
    <property type="component" value="Unassembled WGS sequence"/>
</dbReference>
<organism evidence="1 2">
    <name type="scientific">Wuchereria bancrofti</name>
    <dbReference type="NCBI Taxonomy" id="6293"/>
    <lineage>
        <taxon>Eukaryota</taxon>
        <taxon>Metazoa</taxon>
        <taxon>Ecdysozoa</taxon>
        <taxon>Nematoda</taxon>
        <taxon>Chromadorea</taxon>
        <taxon>Rhabditida</taxon>
        <taxon>Spirurina</taxon>
        <taxon>Spiruromorpha</taxon>
        <taxon>Filarioidea</taxon>
        <taxon>Onchocercidae</taxon>
        <taxon>Wuchereria</taxon>
    </lineage>
</organism>
<dbReference type="EMBL" id="UYWW01001435">
    <property type="protein sequence ID" value="VDM10497.1"/>
    <property type="molecule type" value="Genomic_DNA"/>
</dbReference>